<accession>A0A348AKR5</accession>
<evidence type="ECO:0000313" key="2">
    <source>
        <dbReference type="Proteomes" id="UP000276437"/>
    </source>
</evidence>
<dbReference type="AlphaFoldDB" id="A0A348AKR5"/>
<name>A0A348AKR5_9FIRM</name>
<gene>
    <name evidence="1" type="ORF">MAMMFC1_02347</name>
</gene>
<dbReference type="OrthoDB" id="1683308at2"/>
<organism evidence="1 2">
    <name type="scientific">Methylomusa anaerophila</name>
    <dbReference type="NCBI Taxonomy" id="1930071"/>
    <lineage>
        <taxon>Bacteria</taxon>
        <taxon>Bacillati</taxon>
        <taxon>Bacillota</taxon>
        <taxon>Negativicutes</taxon>
        <taxon>Selenomonadales</taxon>
        <taxon>Sporomusaceae</taxon>
        <taxon>Methylomusa</taxon>
    </lineage>
</organism>
<evidence type="ECO:0000313" key="1">
    <source>
        <dbReference type="EMBL" id="BBB91663.1"/>
    </source>
</evidence>
<dbReference type="KEGG" id="mana:MAMMFC1_02347"/>
<dbReference type="Proteomes" id="UP000276437">
    <property type="component" value="Chromosome"/>
</dbReference>
<dbReference type="EMBL" id="AP018449">
    <property type="protein sequence ID" value="BBB91663.1"/>
    <property type="molecule type" value="Genomic_DNA"/>
</dbReference>
<sequence length="115" mass="12935">MTNEEFQKLVLEKLVSLESSIKDLEQGQNSLVQSQNSLVQGQSSLVQGQNSLVQGQTEILAEIKNLKEADAALLDLVEKTYHETEKISRLEAKLDALNDRTFEHEADIRLLKKAK</sequence>
<keyword evidence="2" id="KW-1185">Reference proteome</keyword>
<protein>
    <submittedName>
        <fullName evidence="1">Uncharacterized protein</fullName>
    </submittedName>
</protein>
<proteinExistence type="predicted"/>
<reference evidence="1 2" key="1">
    <citation type="journal article" date="2018" name="Int. J. Syst. Evol. Microbiol.">
        <title>Methylomusa anaerophila gen. nov., sp. nov., an anaerobic methanol-utilizing bacterium isolated from a microbial fuel cell.</title>
        <authorList>
            <person name="Amano N."/>
            <person name="Yamamuro A."/>
            <person name="Miyahara M."/>
            <person name="Kouzuma A."/>
            <person name="Abe T."/>
            <person name="Watanabe K."/>
        </authorList>
    </citation>
    <scope>NUCLEOTIDE SEQUENCE [LARGE SCALE GENOMIC DNA]</scope>
    <source>
        <strain evidence="1 2">MMFC1</strain>
    </source>
</reference>